<dbReference type="CDD" id="cd00531">
    <property type="entry name" value="NTF2_like"/>
    <property type="match status" value="1"/>
</dbReference>
<dbReference type="InterPro" id="IPR037401">
    <property type="entry name" value="SnoaL-like"/>
</dbReference>
<name>A0A521EUR7_9ACTN</name>
<dbReference type="RefSeq" id="WP_142459409.1">
    <property type="nucleotide sequence ID" value="NZ_FXTJ01000006.1"/>
</dbReference>
<dbReference type="Proteomes" id="UP000317484">
    <property type="component" value="Unassembled WGS sequence"/>
</dbReference>
<dbReference type="Pfam" id="PF12680">
    <property type="entry name" value="SnoaL_2"/>
    <property type="match status" value="1"/>
</dbReference>
<protein>
    <recommendedName>
        <fullName evidence="1">SnoaL-like domain-containing protein</fullName>
    </recommendedName>
</protein>
<dbReference type="AlphaFoldDB" id="A0A521EUR7"/>
<dbReference type="EMBL" id="FXTJ01000006">
    <property type="protein sequence ID" value="SMO87673.1"/>
    <property type="molecule type" value="Genomic_DNA"/>
</dbReference>
<reference evidence="2 3" key="1">
    <citation type="submission" date="2017-05" db="EMBL/GenBank/DDBJ databases">
        <authorList>
            <person name="Varghese N."/>
            <person name="Submissions S."/>
        </authorList>
    </citation>
    <scope>NUCLEOTIDE SEQUENCE [LARGE SCALE GENOMIC DNA]</scope>
    <source>
        <strain evidence="2 3">DSM 46834</strain>
    </source>
</reference>
<dbReference type="PANTHER" id="PTHR41252">
    <property type="entry name" value="BLR2505 PROTEIN"/>
    <property type="match status" value="1"/>
</dbReference>
<dbReference type="PANTHER" id="PTHR41252:SF1">
    <property type="entry name" value="BLR2505 PROTEIN"/>
    <property type="match status" value="1"/>
</dbReference>
<gene>
    <name evidence="2" type="ORF">SAMN06273567_10647</name>
</gene>
<evidence type="ECO:0000313" key="2">
    <source>
        <dbReference type="EMBL" id="SMO87673.1"/>
    </source>
</evidence>
<feature type="domain" description="SnoaL-like" evidence="1">
    <location>
        <begin position="13"/>
        <end position="116"/>
    </location>
</feature>
<accession>A0A521EUR7</accession>
<dbReference type="InterPro" id="IPR032710">
    <property type="entry name" value="NTF2-like_dom_sf"/>
</dbReference>
<keyword evidence="3" id="KW-1185">Reference proteome</keyword>
<sequence length="132" mass="14493">MTGTGHPHVQLLREAYDAFAKGDFPALDAAFAEDARWHEPGHNQISGTHDGRAAVYDLFRRVFEITEGSFRADPQVVFADDAHGMALVQLSGSRGVRPLEVMSAQIVRFAGGRIAEAWNAHTDQDTIDELFA</sequence>
<organism evidence="2 3">
    <name type="scientific">Geodermatophilus aquaeductus</name>
    <dbReference type="NCBI Taxonomy" id="1564161"/>
    <lineage>
        <taxon>Bacteria</taxon>
        <taxon>Bacillati</taxon>
        <taxon>Actinomycetota</taxon>
        <taxon>Actinomycetes</taxon>
        <taxon>Geodermatophilales</taxon>
        <taxon>Geodermatophilaceae</taxon>
        <taxon>Geodermatophilus</taxon>
    </lineage>
</organism>
<evidence type="ECO:0000259" key="1">
    <source>
        <dbReference type="Pfam" id="PF12680"/>
    </source>
</evidence>
<dbReference type="SUPFAM" id="SSF54427">
    <property type="entry name" value="NTF2-like"/>
    <property type="match status" value="1"/>
</dbReference>
<proteinExistence type="predicted"/>
<dbReference type="Gene3D" id="3.10.450.50">
    <property type="match status" value="1"/>
</dbReference>
<evidence type="ECO:0000313" key="3">
    <source>
        <dbReference type="Proteomes" id="UP000317484"/>
    </source>
</evidence>